<evidence type="ECO:0000313" key="2">
    <source>
        <dbReference type="Proteomes" id="UP001501414"/>
    </source>
</evidence>
<keyword evidence="2" id="KW-1185">Reference proteome</keyword>
<evidence type="ECO:0000313" key="1">
    <source>
        <dbReference type="EMBL" id="GAA1384945.1"/>
    </source>
</evidence>
<reference evidence="1 2" key="1">
    <citation type="journal article" date="2019" name="Int. J. Syst. Evol. Microbiol.">
        <title>The Global Catalogue of Microorganisms (GCM) 10K type strain sequencing project: providing services to taxonomists for standard genome sequencing and annotation.</title>
        <authorList>
            <consortium name="The Broad Institute Genomics Platform"/>
            <consortium name="The Broad Institute Genome Sequencing Center for Infectious Disease"/>
            <person name="Wu L."/>
            <person name="Ma J."/>
        </authorList>
    </citation>
    <scope>NUCLEOTIDE SEQUENCE [LARGE SCALE GENOMIC DNA]</scope>
    <source>
        <strain evidence="1 2">JCM 11896</strain>
    </source>
</reference>
<accession>A0ABN1XLP0</accession>
<dbReference type="EMBL" id="BAAAJK010000006">
    <property type="protein sequence ID" value="GAA1384945.1"/>
    <property type="molecule type" value="Genomic_DNA"/>
</dbReference>
<dbReference type="SUPFAM" id="SSF55961">
    <property type="entry name" value="Bet v1-like"/>
    <property type="match status" value="1"/>
</dbReference>
<dbReference type="InterPro" id="IPR019587">
    <property type="entry name" value="Polyketide_cyclase/dehydratase"/>
</dbReference>
<dbReference type="Pfam" id="PF10604">
    <property type="entry name" value="Polyketide_cyc2"/>
    <property type="match status" value="1"/>
</dbReference>
<name>A0ABN1XLP0_9PSEU</name>
<dbReference type="InterPro" id="IPR023393">
    <property type="entry name" value="START-like_dom_sf"/>
</dbReference>
<proteinExistence type="predicted"/>
<gene>
    <name evidence="1" type="ORF">GCM10009613_16560</name>
</gene>
<dbReference type="Gene3D" id="3.30.530.20">
    <property type="match status" value="1"/>
</dbReference>
<sequence length="148" mass="15992">MVGFQRVMTVSTPAGAVLGYLADLGHSETWNPGTKACTRSDDGGPIDVGSTWQAVAVYNGRETELTYTLAGRSDSRLEFVGENSTVTATVDIVAEPTDPAPDGGSVVTYTADLRFKGLLKLAVPFLRREFERLGDEIERNLPTVLERL</sequence>
<protein>
    <submittedName>
        <fullName evidence="1">SRPBCC family protein</fullName>
    </submittedName>
</protein>
<organism evidence="1 2">
    <name type="scientific">Pseudonocardia kongjuensis</name>
    <dbReference type="NCBI Taxonomy" id="102227"/>
    <lineage>
        <taxon>Bacteria</taxon>
        <taxon>Bacillati</taxon>
        <taxon>Actinomycetota</taxon>
        <taxon>Actinomycetes</taxon>
        <taxon>Pseudonocardiales</taxon>
        <taxon>Pseudonocardiaceae</taxon>
        <taxon>Pseudonocardia</taxon>
    </lineage>
</organism>
<dbReference type="RefSeq" id="WP_344020071.1">
    <property type="nucleotide sequence ID" value="NZ_BAAAJK010000006.1"/>
</dbReference>
<comment type="caution">
    <text evidence="1">The sequence shown here is derived from an EMBL/GenBank/DDBJ whole genome shotgun (WGS) entry which is preliminary data.</text>
</comment>
<dbReference type="Proteomes" id="UP001501414">
    <property type="component" value="Unassembled WGS sequence"/>
</dbReference>